<dbReference type="InterPro" id="IPR029061">
    <property type="entry name" value="THDP-binding"/>
</dbReference>
<dbReference type="CDD" id="cd00568">
    <property type="entry name" value="TPP_enzymes"/>
    <property type="match status" value="1"/>
</dbReference>
<dbReference type="SUPFAM" id="SSF52518">
    <property type="entry name" value="Thiamin diphosphate-binding fold (THDP-binding)"/>
    <property type="match status" value="2"/>
</dbReference>
<feature type="domain" description="Thiamine pyrophosphate enzyme TPP-binding" evidence="5">
    <location>
        <begin position="393"/>
        <end position="508"/>
    </location>
</feature>
<evidence type="ECO:0000259" key="5">
    <source>
        <dbReference type="Pfam" id="PF02775"/>
    </source>
</evidence>
<sequence length="533" mass="55896">MNGYAAVPDLLARAGLTTVFGLVGSSNVAWVAHGVQSGRLRFIRVRHEESAVAAAAAFARTTSNVGVATVSRGPGFANTVNALAAAQSAHSPVLLIVGQSPTGKEPVNQNLDQEGIARCLGIGFHHVQRPSELAEAFLSALAAARWNGTPQVLSISEQLPGWQVDTDIADPAPQEPAGPDPAHVSAAVDLLSHATNPLVLAGAGAVLADCRAELMDLAERIGARLTSSLNAHRYFAGHPSDLGVCGTVSSPLAQEHFHRADVVLAVGASLNSYTTGLGSTFPHARVIQCEIDVNQPFRASATDLGLLGDARTTVRAITAEWRRRNLANRPTPAASPTLAEIQAAALKIDLGHDPARGLDPRHVYVALDRLIPQDRTVVVDAGRARHPLPMLLNAPGATRWIESRGYGTIGLGIGATIGAAAADLGTTVLICGDGGFAMGVQDLDAFRLNGLNACLIVINDEQYGSERKYVRAHDLPPQVARQPLPDVVTLAAAFGGTGTVVRDNAGLQRLRLPSHGLHIFDIRTDPEVDTESL</sequence>
<dbReference type="Pfam" id="PF02775">
    <property type="entry name" value="TPP_enzyme_C"/>
    <property type="match status" value="1"/>
</dbReference>
<evidence type="ECO:0000259" key="6">
    <source>
        <dbReference type="Pfam" id="PF02776"/>
    </source>
</evidence>
<organism evidence="7 8">
    <name type="scientific">Phytohabitans suffuscus</name>
    <dbReference type="NCBI Taxonomy" id="624315"/>
    <lineage>
        <taxon>Bacteria</taxon>
        <taxon>Bacillati</taxon>
        <taxon>Actinomycetota</taxon>
        <taxon>Actinomycetes</taxon>
        <taxon>Micromonosporales</taxon>
        <taxon>Micromonosporaceae</taxon>
    </lineage>
</organism>
<dbReference type="Gene3D" id="3.40.50.1220">
    <property type="entry name" value="TPP-binding domain"/>
    <property type="match status" value="1"/>
</dbReference>
<dbReference type="PANTHER" id="PTHR18968:SF13">
    <property type="entry name" value="ACETOLACTATE SYNTHASE CATALYTIC SUBUNIT, MITOCHONDRIAL"/>
    <property type="match status" value="1"/>
</dbReference>
<dbReference type="AlphaFoldDB" id="A0A6F8YEL8"/>
<name>A0A6F8YEL8_9ACTN</name>
<dbReference type="GO" id="GO:0003984">
    <property type="term" value="F:acetolactate synthase activity"/>
    <property type="evidence" value="ECO:0007669"/>
    <property type="project" value="TreeGrafter"/>
</dbReference>
<dbReference type="GO" id="GO:0009097">
    <property type="term" value="P:isoleucine biosynthetic process"/>
    <property type="evidence" value="ECO:0007669"/>
    <property type="project" value="TreeGrafter"/>
</dbReference>
<keyword evidence="8" id="KW-1185">Reference proteome</keyword>
<gene>
    <name evidence="7" type="ORF">Psuf_018590</name>
</gene>
<dbReference type="Pfam" id="PF00205">
    <property type="entry name" value="TPP_enzyme_M"/>
    <property type="match status" value="1"/>
</dbReference>
<dbReference type="GO" id="GO:0005948">
    <property type="term" value="C:acetolactate synthase complex"/>
    <property type="evidence" value="ECO:0007669"/>
    <property type="project" value="TreeGrafter"/>
</dbReference>
<dbReference type="InterPro" id="IPR012000">
    <property type="entry name" value="Thiamin_PyroP_enz_cen_dom"/>
</dbReference>
<evidence type="ECO:0000313" key="8">
    <source>
        <dbReference type="Proteomes" id="UP000503011"/>
    </source>
</evidence>
<reference evidence="7 8" key="1">
    <citation type="submission" date="2020-03" db="EMBL/GenBank/DDBJ databases">
        <title>Whole genome shotgun sequence of Phytohabitans suffuscus NBRC 105367.</title>
        <authorList>
            <person name="Komaki H."/>
            <person name="Tamura T."/>
        </authorList>
    </citation>
    <scope>NUCLEOTIDE SEQUENCE [LARGE SCALE GENOMIC DNA]</scope>
    <source>
        <strain evidence="7 8">NBRC 105367</strain>
    </source>
</reference>
<dbReference type="RefSeq" id="WP_173155768.1">
    <property type="nucleotide sequence ID" value="NZ_AP022871.1"/>
</dbReference>
<dbReference type="Pfam" id="PF02776">
    <property type="entry name" value="TPP_enzyme_N"/>
    <property type="match status" value="1"/>
</dbReference>
<dbReference type="CDD" id="cd07035">
    <property type="entry name" value="TPP_PYR_POX_like"/>
    <property type="match status" value="1"/>
</dbReference>
<feature type="domain" description="Thiamine pyrophosphate enzyme N-terminal TPP-binding" evidence="6">
    <location>
        <begin position="1"/>
        <end position="114"/>
    </location>
</feature>
<proteinExistence type="inferred from homology"/>
<dbReference type="SUPFAM" id="SSF52467">
    <property type="entry name" value="DHS-like NAD/FAD-binding domain"/>
    <property type="match status" value="1"/>
</dbReference>
<dbReference type="InterPro" id="IPR011766">
    <property type="entry name" value="TPP_enzyme_TPP-bd"/>
</dbReference>
<dbReference type="GO" id="GO:0000287">
    <property type="term" value="F:magnesium ion binding"/>
    <property type="evidence" value="ECO:0007669"/>
    <property type="project" value="InterPro"/>
</dbReference>
<evidence type="ECO:0000256" key="1">
    <source>
        <dbReference type="ARBA" id="ARBA00007812"/>
    </source>
</evidence>
<dbReference type="EMBL" id="AP022871">
    <property type="protein sequence ID" value="BCB84546.1"/>
    <property type="molecule type" value="Genomic_DNA"/>
</dbReference>
<dbReference type="InterPro" id="IPR029035">
    <property type="entry name" value="DHS-like_NAD/FAD-binding_dom"/>
</dbReference>
<dbReference type="InterPro" id="IPR012001">
    <property type="entry name" value="Thiamin_PyroP_enz_TPP-bd_dom"/>
</dbReference>
<evidence type="ECO:0000256" key="3">
    <source>
        <dbReference type="RuleBase" id="RU362132"/>
    </source>
</evidence>
<keyword evidence="2 3" id="KW-0786">Thiamine pyrophosphate</keyword>
<dbReference type="GO" id="GO:0030976">
    <property type="term" value="F:thiamine pyrophosphate binding"/>
    <property type="evidence" value="ECO:0007669"/>
    <property type="project" value="InterPro"/>
</dbReference>
<dbReference type="GO" id="GO:0050660">
    <property type="term" value="F:flavin adenine dinucleotide binding"/>
    <property type="evidence" value="ECO:0007669"/>
    <property type="project" value="TreeGrafter"/>
</dbReference>
<accession>A0A6F8YEL8</accession>
<evidence type="ECO:0000259" key="4">
    <source>
        <dbReference type="Pfam" id="PF00205"/>
    </source>
</evidence>
<comment type="similarity">
    <text evidence="1 3">Belongs to the TPP enzyme family.</text>
</comment>
<evidence type="ECO:0000313" key="7">
    <source>
        <dbReference type="EMBL" id="BCB84546.1"/>
    </source>
</evidence>
<dbReference type="Gene3D" id="3.40.50.970">
    <property type="match status" value="2"/>
</dbReference>
<evidence type="ECO:0000256" key="2">
    <source>
        <dbReference type="ARBA" id="ARBA00023052"/>
    </source>
</evidence>
<dbReference type="InterPro" id="IPR045229">
    <property type="entry name" value="TPP_enz"/>
</dbReference>
<dbReference type="PANTHER" id="PTHR18968">
    <property type="entry name" value="THIAMINE PYROPHOSPHATE ENZYMES"/>
    <property type="match status" value="1"/>
</dbReference>
<protein>
    <submittedName>
        <fullName evidence="7">Acetolactate synthase</fullName>
    </submittedName>
</protein>
<dbReference type="KEGG" id="psuu:Psuf_018590"/>
<dbReference type="Proteomes" id="UP000503011">
    <property type="component" value="Chromosome"/>
</dbReference>
<feature type="domain" description="Thiamine pyrophosphate enzyme central" evidence="4">
    <location>
        <begin position="184"/>
        <end position="317"/>
    </location>
</feature>
<reference evidence="7 8" key="2">
    <citation type="submission" date="2020-03" db="EMBL/GenBank/DDBJ databases">
        <authorList>
            <person name="Ichikawa N."/>
            <person name="Kimura A."/>
            <person name="Kitahashi Y."/>
            <person name="Uohara A."/>
        </authorList>
    </citation>
    <scope>NUCLEOTIDE SEQUENCE [LARGE SCALE GENOMIC DNA]</scope>
    <source>
        <strain evidence="7 8">NBRC 105367</strain>
    </source>
</reference>
<dbReference type="GO" id="GO:0009099">
    <property type="term" value="P:L-valine biosynthetic process"/>
    <property type="evidence" value="ECO:0007669"/>
    <property type="project" value="TreeGrafter"/>
</dbReference>